<dbReference type="PROSITE" id="PS51192">
    <property type="entry name" value="HELICASE_ATP_BIND_1"/>
    <property type="match status" value="1"/>
</dbReference>
<comment type="similarity">
    <text evidence="3">Belongs to the helicase family. RecQ subfamily.</text>
</comment>
<dbReference type="SUPFAM" id="SSF47819">
    <property type="entry name" value="HRDC-like"/>
    <property type="match status" value="1"/>
</dbReference>
<dbReference type="Gene3D" id="3.40.50.300">
    <property type="entry name" value="P-loop containing nucleotide triphosphate hydrolases"/>
    <property type="match status" value="2"/>
</dbReference>
<dbReference type="InterPro" id="IPR002121">
    <property type="entry name" value="HRDC_dom"/>
</dbReference>
<dbReference type="Gene3D" id="1.10.150.80">
    <property type="entry name" value="HRDC domain"/>
    <property type="match status" value="1"/>
</dbReference>
<keyword evidence="11" id="KW-0238">DNA-binding</keyword>
<evidence type="ECO:0000256" key="1">
    <source>
        <dbReference type="ARBA" id="ARBA00001946"/>
    </source>
</evidence>
<evidence type="ECO:0000256" key="9">
    <source>
        <dbReference type="ARBA" id="ARBA00022833"/>
    </source>
</evidence>
<keyword evidence="14" id="KW-0413">Isomerase</keyword>
<dbReference type="GO" id="GO:0003677">
    <property type="term" value="F:DNA binding"/>
    <property type="evidence" value="ECO:0007669"/>
    <property type="project" value="UniProtKB-KW"/>
</dbReference>
<dbReference type="GO" id="GO:0043138">
    <property type="term" value="F:3'-5' DNA helicase activity"/>
    <property type="evidence" value="ECO:0007669"/>
    <property type="project" value="UniProtKB-EC"/>
</dbReference>
<dbReference type="FunFam" id="3.40.50.300:FF:001389">
    <property type="entry name" value="ATP-dependent DNA helicase RecQ"/>
    <property type="match status" value="1"/>
</dbReference>
<dbReference type="GO" id="GO:0016787">
    <property type="term" value="F:hydrolase activity"/>
    <property type="evidence" value="ECO:0007669"/>
    <property type="project" value="UniProtKB-KW"/>
</dbReference>
<evidence type="ECO:0000256" key="12">
    <source>
        <dbReference type="ARBA" id="ARBA00023172"/>
    </source>
</evidence>
<dbReference type="CDD" id="cd17920">
    <property type="entry name" value="DEXHc_RecQ"/>
    <property type="match status" value="1"/>
</dbReference>
<dbReference type="GO" id="GO:0043590">
    <property type="term" value="C:bacterial nucleoid"/>
    <property type="evidence" value="ECO:0007669"/>
    <property type="project" value="TreeGrafter"/>
</dbReference>
<dbReference type="Pfam" id="PF00271">
    <property type="entry name" value="Helicase_C"/>
    <property type="match status" value="1"/>
</dbReference>
<evidence type="ECO:0000256" key="2">
    <source>
        <dbReference type="ARBA" id="ARBA00001947"/>
    </source>
</evidence>
<dbReference type="InterPro" id="IPR032284">
    <property type="entry name" value="RecQ_Zn-bd"/>
</dbReference>
<dbReference type="PROSITE" id="PS50967">
    <property type="entry name" value="HRDC"/>
    <property type="match status" value="1"/>
</dbReference>
<comment type="caution">
    <text evidence="20">The sequence shown here is derived from an EMBL/GenBank/DDBJ whole genome shotgun (WGS) entry which is preliminary data.</text>
</comment>
<dbReference type="InterPro" id="IPR036390">
    <property type="entry name" value="WH_DNA-bd_sf"/>
</dbReference>
<dbReference type="Pfam" id="PF16124">
    <property type="entry name" value="RecQ_Zn_bind"/>
    <property type="match status" value="1"/>
</dbReference>
<dbReference type="PROSITE" id="PS51194">
    <property type="entry name" value="HELICASE_CTER"/>
    <property type="match status" value="1"/>
</dbReference>
<comment type="cofactor">
    <cofactor evidence="2">
        <name>Zn(2+)</name>
        <dbReference type="ChEBI" id="CHEBI:29105"/>
    </cofactor>
</comment>
<dbReference type="GO" id="GO:0009378">
    <property type="term" value="F:four-way junction helicase activity"/>
    <property type="evidence" value="ECO:0007669"/>
    <property type="project" value="TreeGrafter"/>
</dbReference>
<evidence type="ECO:0000256" key="14">
    <source>
        <dbReference type="ARBA" id="ARBA00023235"/>
    </source>
</evidence>
<dbReference type="InterPro" id="IPR027417">
    <property type="entry name" value="P-loop_NTPase"/>
</dbReference>
<keyword evidence="9" id="KW-0862">Zinc</keyword>
<dbReference type="Pfam" id="PF09382">
    <property type="entry name" value="RQC"/>
    <property type="match status" value="1"/>
</dbReference>
<dbReference type="SMART" id="SM00487">
    <property type="entry name" value="DEXDc"/>
    <property type="match status" value="1"/>
</dbReference>
<evidence type="ECO:0000256" key="10">
    <source>
        <dbReference type="ARBA" id="ARBA00022840"/>
    </source>
</evidence>
<dbReference type="InterPro" id="IPR014001">
    <property type="entry name" value="Helicase_ATP-bd"/>
</dbReference>
<comment type="cofactor">
    <cofactor evidence="1">
        <name>Mg(2+)</name>
        <dbReference type="ChEBI" id="CHEBI:18420"/>
    </cofactor>
</comment>
<dbReference type="GO" id="GO:0046872">
    <property type="term" value="F:metal ion binding"/>
    <property type="evidence" value="ECO:0007669"/>
    <property type="project" value="UniProtKB-KW"/>
</dbReference>
<reference evidence="20 21" key="1">
    <citation type="submission" date="2019-01" db="EMBL/GenBank/DDBJ databases">
        <title>Draft genome sequences of the type strains of six Macrococcus species.</title>
        <authorList>
            <person name="Mazhar S."/>
            <person name="Altermann E."/>
            <person name="Hill C."/>
            <person name="Mcauliffe O."/>
        </authorList>
    </citation>
    <scope>NUCLEOTIDE SEQUENCE [LARGE SCALE GENOMIC DNA]</scope>
    <source>
        <strain evidence="20 21">CCM4811</strain>
    </source>
</reference>
<feature type="domain" description="HRDC" evidence="17">
    <location>
        <begin position="509"/>
        <end position="586"/>
    </location>
</feature>
<dbReference type="InterPro" id="IPR011545">
    <property type="entry name" value="DEAD/DEAH_box_helicase_dom"/>
</dbReference>
<dbReference type="SMART" id="SM00341">
    <property type="entry name" value="HRDC"/>
    <property type="match status" value="1"/>
</dbReference>
<evidence type="ECO:0000259" key="19">
    <source>
        <dbReference type="PROSITE" id="PS51194"/>
    </source>
</evidence>
<dbReference type="InterPro" id="IPR001650">
    <property type="entry name" value="Helicase_C-like"/>
</dbReference>
<keyword evidence="4" id="KW-0479">Metal-binding</keyword>
<keyword evidence="7 20" id="KW-0378">Hydrolase</keyword>
<dbReference type="SMART" id="SM00956">
    <property type="entry name" value="RQC"/>
    <property type="match status" value="1"/>
</dbReference>
<dbReference type="Pfam" id="PF00570">
    <property type="entry name" value="HRDC"/>
    <property type="match status" value="1"/>
</dbReference>
<protein>
    <recommendedName>
        <fullName evidence="16">DNA helicase RecQ</fullName>
        <ecNumber evidence="16">5.6.2.4</ecNumber>
    </recommendedName>
</protein>
<proteinExistence type="inferred from homology"/>
<feature type="domain" description="Helicase ATP-binding" evidence="18">
    <location>
        <begin position="24"/>
        <end position="191"/>
    </location>
</feature>
<dbReference type="GO" id="GO:0006281">
    <property type="term" value="P:DNA repair"/>
    <property type="evidence" value="ECO:0007669"/>
    <property type="project" value="UniProtKB-KW"/>
</dbReference>
<dbReference type="Proteomes" id="UP000295310">
    <property type="component" value="Unassembled WGS sequence"/>
</dbReference>
<dbReference type="NCBIfam" id="TIGR01389">
    <property type="entry name" value="recQ"/>
    <property type="match status" value="1"/>
</dbReference>
<evidence type="ECO:0000256" key="8">
    <source>
        <dbReference type="ARBA" id="ARBA00022806"/>
    </source>
</evidence>
<dbReference type="EMBL" id="SCWA01000001">
    <property type="protein sequence ID" value="TDL98960.1"/>
    <property type="molecule type" value="Genomic_DNA"/>
</dbReference>
<keyword evidence="6" id="KW-0227">DNA damage</keyword>
<dbReference type="EC" id="5.6.2.4" evidence="16"/>
<evidence type="ECO:0000256" key="7">
    <source>
        <dbReference type="ARBA" id="ARBA00022801"/>
    </source>
</evidence>
<dbReference type="PANTHER" id="PTHR13710">
    <property type="entry name" value="DNA HELICASE RECQ FAMILY MEMBER"/>
    <property type="match status" value="1"/>
</dbReference>
<evidence type="ECO:0000256" key="15">
    <source>
        <dbReference type="ARBA" id="ARBA00034617"/>
    </source>
</evidence>
<evidence type="ECO:0000313" key="21">
    <source>
        <dbReference type="Proteomes" id="UP000295310"/>
    </source>
</evidence>
<dbReference type="GO" id="GO:0005737">
    <property type="term" value="C:cytoplasm"/>
    <property type="evidence" value="ECO:0007669"/>
    <property type="project" value="TreeGrafter"/>
</dbReference>
<dbReference type="InterPro" id="IPR004589">
    <property type="entry name" value="DNA_helicase_ATP-dep_RecQ"/>
</dbReference>
<evidence type="ECO:0000256" key="11">
    <source>
        <dbReference type="ARBA" id="ARBA00023125"/>
    </source>
</evidence>
<evidence type="ECO:0000256" key="13">
    <source>
        <dbReference type="ARBA" id="ARBA00023204"/>
    </source>
</evidence>
<dbReference type="SUPFAM" id="SSF46785">
    <property type="entry name" value="Winged helix' DNA-binding domain"/>
    <property type="match status" value="1"/>
</dbReference>
<keyword evidence="21" id="KW-1185">Reference proteome</keyword>
<dbReference type="InterPro" id="IPR006293">
    <property type="entry name" value="DNA_helicase_ATP-dep_RecQ_bac"/>
</dbReference>
<dbReference type="GO" id="GO:0009432">
    <property type="term" value="P:SOS response"/>
    <property type="evidence" value="ECO:0007669"/>
    <property type="project" value="UniProtKB-UniRule"/>
</dbReference>
<dbReference type="RefSeq" id="WP_133430854.1">
    <property type="nucleotide sequence ID" value="NZ_CP092172.1"/>
</dbReference>
<gene>
    <name evidence="20" type="primary">recQ</name>
    <name evidence="20" type="ORF">ERX27_00530</name>
</gene>
<dbReference type="GO" id="GO:0005524">
    <property type="term" value="F:ATP binding"/>
    <property type="evidence" value="ECO:0007669"/>
    <property type="project" value="UniProtKB-KW"/>
</dbReference>
<keyword evidence="13" id="KW-0234">DNA repair</keyword>
<sequence>MKLEDILQKYYGYETFREGQKELIEHVMNNQSALGILPTGGGKSICYQVPGIARGGLTLVISPLISLMKDQVDTLSAAGIPAAYLNSQQKAAEVRAVESDLKKGAYQFLYVAPERFEQNNFRYLLTQLDIRLIAFDEAHCISKWGHDFRPSYRQVVSRVMTIGAPCIAVTATATVDVRKDIQELLYISDDCVVETSIKRDNLDFKIDPTFQKDKMVRRYVKEHMKDSGIIYATTRKQVEALSEQFTDQNISHTIYHAGLSSEVREQNQTAFVNDNSPVMIATNAFGMGIDKSNVRYVIHYNLPQDLESYYQEAGRAGRDGLQSECILLYSEQDIRLQQFFIGNTPDEVIQERKKEKLEKMVQYTKTTQCLQGTLINYFNPEEHLEPCGRCTNCLMEAKYDMSVEAKKLMSCLIRIKTPVSRGILTKVIRGEQVSQEMSQLSTFGLMKDYETKDIHGFIDTLLFNGYLDEIDGKLHVHPSAKDVLMSDVKIMTHYHPVSYNERVTIHTLVNVDEDLFEHLKKVRKELSVEMNVPPFTIFSDRTLTLFAQKQPTTKQEMFHIEGVGSYKLKHYCPRFIEAIKSYQSTV</sequence>
<dbReference type="Gene3D" id="1.10.10.10">
    <property type="entry name" value="Winged helix-like DNA-binding domain superfamily/Winged helix DNA-binding domain"/>
    <property type="match status" value="1"/>
</dbReference>
<dbReference type="AlphaFoldDB" id="A0A4R6BGJ7"/>
<name>A0A4R6BGJ7_9STAP</name>
<keyword evidence="10" id="KW-0067">ATP-binding</keyword>
<dbReference type="Pfam" id="PF00270">
    <property type="entry name" value="DEAD"/>
    <property type="match status" value="1"/>
</dbReference>
<feature type="domain" description="Helicase C-terminal" evidence="19">
    <location>
        <begin position="211"/>
        <end position="361"/>
    </location>
</feature>
<dbReference type="InterPro" id="IPR036388">
    <property type="entry name" value="WH-like_DNA-bd_sf"/>
</dbReference>
<evidence type="ECO:0000256" key="6">
    <source>
        <dbReference type="ARBA" id="ARBA00022763"/>
    </source>
</evidence>
<accession>A0A4R6BGJ7</accession>
<dbReference type="SUPFAM" id="SSF52540">
    <property type="entry name" value="P-loop containing nucleoside triphosphate hydrolases"/>
    <property type="match status" value="1"/>
</dbReference>
<dbReference type="NCBIfam" id="TIGR00614">
    <property type="entry name" value="recQ_fam"/>
    <property type="match status" value="1"/>
</dbReference>
<dbReference type="GO" id="GO:0006260">
    <property type="term" value="P:DNA replication"/>
    <property type="evidence" value="ECO:0007669"/>
    <property type="project" value="InterPro"/>
</dbReference>
<dbReference type="InterPro" id="IPR010997">
    <property type="entry name" value="HRDC-like_sf"/>
</dbReference>
<evidence type="ECO:0000256" key="3">
    <source>
        <dbReference type="ARBA" id="ARBA00005446"/>
    </source>
</evidence>
<dbReference type="InterPro" id="IPR044876">
    <property type="entry name" value="HRDC_dom_sf"/>
</dbReference>
<evidence type="ECO:0000256" key="16">
    <source>
        <dbReference type="NCBIfam" id="TIGR01389"/>
    </source>
</evidence>
<organism evidence="20 21">
    <name type="scientific">Macrococcus brunensis</name>
    <dbReference type="NCBI Taxonomy" id="198483"/>
    <lineage>
        <taxon>Bacteria</taxon>
        <taxon>Bacillati</taxon>
        <taxon>Bacillota</taxon>
        <taxon>Bacilli</taxon>
        <taxon>Bacillales</taxon>
        <taxon>Staphylococcaceae</taxon>
        <taxon>Macrococcus</taxon>
    </lineage>
</organism>
<evidence type="ECO:0000313" key="20">
    <source>
        <dbReference type="EMBL" id="TDL98960.1"/>
    </source>
</evidence>
<dbReference type="SMART" id="SM00490">
    <property type="entry name" value="HELICc"/>
    <property type="match status" value="1"/>
</dbReference>
<dbReference type="GO" id="GO:0030894">
    <property type="term" value="C:replisome"/>
    <property type="evidence" value="ECO:0007669"/>
    <property type="project" value="TreeGrafter"/>
</dbReference>
<dbReference type="InterPro" id="IPR018982">
    <property type="entry name" value="RQC_domain"/>
</dbReference>
<dbReference type="GO" id="GO:0006310">
    <property type="term" value="P:DNA recombination"/>
    <property type="evidence" value="ECO:0007669"/>
    <property type="project" value="UniProtKB-UniRule"/>
</dbReference>
<dbReference type="OrthoDB" id="9763310at2"/>
<comment type="catalytic activity">
    <reaction evidence="15">
        <text>Couples ATP hydrolysis with the unwinding of duplex DNA by translocating in the 3'-5' direction.</text>
        <dbReference type="EC" id="5.6.2.4"/>
    </reaction>
</comment>
<evidence type="ECO:0000259" key="18">
    <source>
        <dbReference type="PROSITE" id="PS51192"/>
    </source>
</evidence>
<keyword evidence="5" id="KW-0547">Nucleotide-binding</keyword>
<dbReference type="PANTHER" id="PTHR13710:SF105">
    <property type="entry name" value="ATP-DEPENDENT DNA HELICASE Q1"/>
    <property type="match status" value="1"/>
</dbReference>
<keyword evidence="8 20" id="KW-0347">Helicase</keyword>
<evidence type="ECO:0000256" key="5">
    <source>
        <dbReference type="ARBA" id="ARBA00022741"/>
    </source>
</evidence>
<keyword evidence="12" id="KW-0233">DNA recombination</keyword>
<evidence type="ECO:0000256" key="4">
    <source>
        <dbReference type="ARBA" id="ARBA00022723"/>
    </source>
</evidence>
<evidence type="ECO:0000259" key="17">
    <source>
        <dbReference type="PROSITE" id="PS50967"/>
    </source>
</evidence>